<feature type="non-terminal residue" evidence="1">
    <location>
        <position position="164"/>
    </location>
</feature>
<name>A0ABR3AJS4_PHYBL</name>
<comment type="caution">
    <text evidence="1">The sequence shown here is derived from an EMBL/GenBank/DDBJ whole genome shotgun (WGS) entry which is preliminary data.</text>
</comment>
<keyword evidence="2" id="KW-1185">Reference proteome</keyword>
<sequence>MLQSHSKEELGCPIPTNTPYIQPDVTSLVHGENDVFFSIDEFLDQFEAIVLANGQSLDTCWSTLFPMSIAKVQLPVLNSFLRNDPILPWSIVRSTLVRMYSVNTARQQVLLTMKLMKMTMNKDESVAAYTDRFQKARREAGAPDNLMTYTLYIRSLPTDVAHQV</sequence>
<reference evidence="1 2" key="1">
    <citation type="submission" date="2024-04" db="EMBL/GenBank/DDBJ databases">
        <title>Symmetric and asymmetric DNA N6-adenine methylation regulates different biological responses in Mucorales.</title>
        <authorList>
            <consortium name="Lawrence Berkeley National Laboratory"/>
            <person name="Lax C."/>
            <person name="Mondo S.J."/>
            <person name="Osorio-Concepcion M."/>
            <person name="Muszewska A."/>
            <person name="Corrochano-Luque M."/>
            <person name="Gutierrez G."/>
            <person name="Riley R."/>
            <person name="Lipzen A."/>
            <person name="Guo J."/>
            <person name="Hundley H."/>
            <person name="Amirebrahimi M."/>
            <person name="Ng V."/>
            <person name="Lorenzo-Gutierrez D."/>
            <person name="Binder U."/>
            <person name="Yang J."/>
            <person name="Song Y."/>
            <person name="Canovas D."/>
            <person name="Navarro E."/>
            <person name="Freitag M."/>
            <person name="Gabaldon T."/>
            <person name="Grigoriev I.V."/>
            <person name="Corrochano L.M."/>
            <person name="Nicolas F.E."/>
            <person name="Garre V."/>
        </authorList>
    </citation>
    <scope>NUCLEOTIDE SEQUENCE [LARGE SCALE GENOMIC DNA]</scope>
    <source>
        <strain evidence="1 2">L51</strain>
    </source>
</reference>
<organism evidence="1 2">
    <name type="scientific">Phycomyces blakesleeanus</name>
    <dbReference type="NCBI Taxonomy" id="4837"/>
    <lineage>
        <taxon>Eukaryota</taxon>
        <taxon>Fungi</taxon>
        <taxon>Fungi incertae sedis</taxon>
        <taxon>Mucoromycota</taxon>
        <taxon>Mucoromycotina</taxon>
        <taxon>Mucoromycetes</taxon>
        <taxon>Mucorales</taxon>
        <taxon>Phycomycetaceae</taxon>
        <taxon>Phycomyces</taxon>
    </lineage>
</organism>
<evidence type="ECO:0000313" key="2">
    <source>
        <dbReference type="Proteomes" id="UP001448207"/>
    </source>
</evidence>
<proteinExistence type="predicted"/>
<evidence type="ECO:0008006" key="3">
    <source>
        <dbReference type="Google" id="ProtNLM"/>
    </source>
</evidence>
<dbReference type="EMBL" id="JBCLYO010000032">
    <property type="protein sequence ID" value="KAL0076275.1"/>
    <property type="molecule type" value="Genomic_DNA"/>
</dbReference>
<protein>
    <recommendedName>
        <fullName evidence="3">Retrotransposon gag domain-containing protein</fullName>
    </recommendedName>
</protein>
<dbReference type="Proteomes" id="UP001448207">
    <property type="component" value="Unassembled WGS sequence"/>
</dbReference>
<gene>
    <name evidence="1" type="ORF">J3Q64DRAFT_1647819</name>
</gene>
<evidence type="ECO:0000313" key="1">
    <source>
        <dbReference type="EMBL" id="KAL0076275.1"/>
    </source>
</evidence>
<accession>A0ABR3AJS4</accession>